<reference evidence="9 10" key="1">
    <citation type="journal article" date="2023" name="Elife">
        <title>Identification of key yeast species and microbe-microbe interactions impacting larval growth of Drosophila in the wild.</title>
        <authorList>
            <person name="Mure A."/>
            <person name="Sugiura Y."/>
            <person name="Maeda R."/>
            <person name="Honda K."/>
            <person name="Sakurai N."/>
            <person name="Takahashi Y."/>
            <person name="Watada M."/>
            <person name="Katoh T."/>
            <person name="Gotoh A."/>
            <person name="Gotoh Y."/>
            <person name="Taniguchi I."/>
            <person name="Nakamura K."/>
            <person name="Hayashi T."/>
            <person name="Katayama T."/>
            <person name="Uemura T."/>
            <person name="Hattori Y."/>
        </authorList>
    </citation>
    <scope>NUCLEOTIDE SEQUENCE [LARGE SCALE GENOMIC DNA]</scope>
    <source>
        <strain evidence="9 10">SC-9</strain>
    </source>
</reference>
<keyword evidence="3 7" id="KW-0812">Transmembrane</keyword>
<comment type="subcellular location">
    <subcellularLocation>
        <location evidence="1">Membrane</location>
        <topology evidence="1">Multi-pass membrane protein</topology>
    </subcellularLocation>
</comment>
<evidence type="ECO:0000256" key="3">
    <source>
        <dbReference type="ARBA" id="ARBA00022692"/>
    </source>
</evidence>
<keyword evidence="2" id="KW-0813">Transport</keyword>
<evidence type="ECO:0000256" key="4">
    <source>
        <dbReference type="ARBA" id="ARBA00022989"/>
    </source>
</evidence>
<dbReference type="Proteomes" id="UP001360560">
    <property type="component" value="Unassembled WGS sequence"/>
</dbReference>
<dbReference type="PANTHER" id="PTHR10283:SF110">
    <property type="entry name" value="INORGANIC PHOSPHATE TRANSPORTER PHO87-RELATED"/>
    <property type="match status" value="1"/>
</dbReference>
<dbReference type="GO" id="GO:0005886">
    <property type="term" value="C:plasma membrane"/>
    <property type="evidence" value="ECO:0007669"/>
    <property type="project" value="TreeGrafter"/>
</dbReference>
<feature type="transmembrane region" description="Helical" evidence="7">
    <location>
        <begin position="729"/>
        <end position="753"/>
    </location>
</feature>
<feature type="transmembrane region" description="Helical" evidence="7">
    <location>
        <begin position="765"/>
        <end position="788"/>
    </location>
</feature>
<accession>A0AAV5QXR2</accession>
<dbReference type="GO" id="GO:0006817">
    <property type="term" value="P:phosphate ion transport"/>
    <property type="evidence" value="ECO:0007669"/>
    <property type="project" value="TreeGrafter"/>
</dbReference>
<dbReference type="CDD" id="cd01115">
    <property type="entry name" value="SLC13_permease"/>
    <property type="match status" value="1"/>
</dbReference>
<evidence type="ECO:0000259" key="8">
    <source>
        <dbReference type="PROSITE" id="PS51382"/>
    </source>
</evidence>
<evidence type="ECO:0000256" key="7">
    <source>
        <dbReference type="SAM" id="Phobius"/>
    </source>
</evidence>
<dbReference type="InterPro" id="IPR004680">
    <property type="entry name" value="Cit_transptr-like_dom"/>
</dbReference>
<evidence type="ECO:0000256" key="5">
    <source>
        <dbReference type="ARBA" id="ARBA00023136"/>
    </source>
</evidence>
<feature type="transmembrane region" description="Helical" evidence="7">
    <location>
        <begin position="362"/>
        <end position="392"/>
    </location>
</feature>
<feature type="transmembrane region" description="Helical" evidence="7">
    <location>
        <begin position="542"/>
        <end position="564"/>
    </location>
</feature>
<keyword evidence="10" id="KW-1185">Reference proteome</keyword>
<feature type="transmembrane region" description="Helical" evidence="7">
    <location>
        <begin position="683"/>
        <end position="709"/>
    </location>
</feature>
<feature type="transmembrane region" description="Helical" evidence="7">
    <location>
        <begin position="584"/>
        <end position="603"/>
    </location>
</feature>
<dbReference type="GeneID" id="90076881"/>
<dbReference type="PROSITE" id="PS51382">
    <property type="entry name" value="SPX"/>
    <property type="match status" value="1"/>
</dbReference>
<dbReference type="PANTHER" id="PTHR10283">
    <property type="entry name" value="SOLUTE CARRIER FAMILY 13 MEMBER"/>
    <property type="match status" value="1"/>
</dbReference>
<dbReference type="Pfam" id="PF03105">
    <property type="entry name" value="SPX"/>
    <property type="match status" value="2"/>
</dbReference>
<dbReference type="GO" id="GO:0005315">
    <property type="term" value="F:phosphate transmembrane transporter activity"/>
    <property type="evidence" value="ECO:0007669"/>
    <property type="project" value="TreeGrafter"/>
</dbReference>
<organism evidence="9 10">
    <name type="scientific">Saccharomycopsis crataegensis</name>
    <dbReference type="NCBI Taxonomy" id="43959"/>
    <lineage>
        <taxon>Eukaryota</taxon>
        <taxon>Fungi</taxon>
        <taxon>Dikarya</taxon>
        <taxon>Ascomycota</taxon>
        <taxon>Saccharomycotina</taxon>
        <taxon>Saccharomycetes</taxon>
        <taxon>Saccharomycopsidaceae</taxon>
        <taxon>Saccharomycopsis</taxon>
    </lineage>
</organism>
<protein>
    <submittedName>
        <fullName evidence="9">SPX domain-containing inorganic phosphate transporter</fullName>
    </submittedName>
</protein>
<comment type="caution">
    <text evidence="9">The sequence shown here is derived from an EMBL/GenBank/DDBJ whole genome shotgun (WGS) entry which is preliminary data.</text>
</comment>
<feature type="transmembrane region" description="Helical" evidence="7">
    <location>
        <begin position="412"/>
        <end position="438"/>
    </location>
</feature>
<feature type="domain" description="SPX" evidence="8">
    <location>
        <begin position="1"/>
        <end position="229"/>
    </location>
</feature>
<keyword evidence="4 7" id="KW-1133">Transmembrane helix</keyword>
<dbReference type="EMBL" id="BTFZ01000020">
    <property type="protein sequence ID" value="GMM38893.1"/>
    <property type="molecule type" value="Genomic_DNA"/>
</dbReference>
<evidence type="ECO:0000313" key="10">
    <source>
        <dbReference type="Proteomes" id="UP001360560"/>
    </source>
</evidence>
<evidence type="ECO:0000256" key="1">
    <source>
        <dbReference type="ARBA" id="ARBA00004141"/>
    </source>
</evidence>
<name>A0AAV5QXR2_9ASCO</name>
<feature type="transmembrane region" description="Helical" evidence="7">
    <location>
        <begin position="328"/>
        <end position="350"/>
    </location>
</feature>
<feature type="transmembrane region" description="Helical" evidence="7">
    <location>
        <begin position="610"/>
        <end position="630"/>
    </location>
</feature>
<feature type="transmembrane region" description="Helical" evidence="7">
    <location>
        <begin position="459"/>
        <end position="487"/>
    </location>
</feature>
<dbReference type="RefSeq" id="XP_064855888.1">
    <property type="nucleotide sequence ID" value="XM_064999816.1"/>
</dbReference>
<feature type="region of interest" description="Disordered" evidence="6">
    <location>
        <begin position="91"/>
        <end position="124"/>
    </location>
</feature>
<dbReference type="Pfam" id="PF03600">
    <property type="entry name" value="CitMHS"/>
    <property type="match status" value="1"/>
</dbReference>
<evidence type="ECO:0000313" key="9">
    <source>
        <dbReference type="EMBL" id="GMM38893.1"/>
    </source>
</evidence>
<sequence>MKFADSLRFNIVPEWRDEYLDYESLKEEIYNLDTKIVNGKLGKLEAEEQFLKSLNKQLENVESFYSAQSDDAFEKYRALAEELKAKLHLDLDENTTQSSSSDEKVSASGEYDDSEEKRIDDDDDPELYIENTTIGIEKNEKNELQKSITNQSVLSQNSILKNSSLMTNINEKTFETEGAIISSKKKITEVFIDLSELKSYIELNKVGFSKITKKLDKTINVVTREPFIEKLETETLVFDPQTMEAIDLKIHNLFAAYANLSNQTIEEVKNDFKIYLREQIIMDRSVVWKDLLSLENNTFKVKKQDLMHDKSKFFHIPLGKFDMKIPRWLFNSTSIRFYICVVFFFVLLFVKTLNDRVQGRSLAVLACAAYLWATETIPLFVTSFLVPFLVVVCKVLKNSDGTVMDGSKAASYILSTMFSSVIMLLLGGFTLAAALSKYNIAKILSSYILFFSGSNPKRVLLAIMGVAMFLSMWISNVAAPVLCYSLIQPILRSIPTESPVATALVLGIALASNAGGMASPISSPQNVVAIESMNPSPGWGKWFAVALPVCFFELIFIWLMLIFTFDFKGQKIKVVKPIKERFTFEQWVVCITSITTIILWCVLTKTENVFGSSGIISFIPFVVFFGARLLTLSDLHAFPWNIIVLAQGGLALGSAVTSSGLLKTVAMSLKDRIEDYSLFSVMLIFGIIVLVFATFVSHTVATLIIVPLVKEVGESLPNPRPQVLVMATALLASAAMALPTSGFPNVTAVGLLDEKGNRYVKHNTFISRGIPASIICFLIIISLGYGIMTGMGF</sequence>
<proteinExistence type="predicted"/>
<feature type="transmembrane region" description="Helical" evidence="7">
    <location>
        <begin position="642"/>
        <end position="662"/>
    </location>
</feature>
<gene>
    <name evidence="9" type="ORF">DASC09_062320</name>
</gene>
<evidence type="ECO:0000256" key="6">
    <source>
        <dbReference type="SAM" id="MobiDB-lite"/>
    </source>
</evidence>
<keyword evidence="5 7" id="KW-0472">Membrane</keyword>
<dbReference type="AlphaFoldDB" id="A0AAV5QXR2"/>
<dbReference type="GO" id="GO:0006797">
    <property type="term" value="P:polyphosphate metabolic process"/>
    <property type="evidence" value="ECO:0007669"/>
    <property type="project" value="TreeGrafter"/>
</dbReference>
<dbReference type="InterPro" id="IPR004331">
    <property type="entry name" value="SPX_dom"/>
</dbReference>
<evidence type="ECO:0000256" key="2">
    <source>
        <dbReference type="ARBA" id="ARBA00022448"/>
    </source>
</evidence>